<organism evidence="1">
    <name type="scientific">Vibrio splendidus</name>
    <dbReference type="NCBI Taxonomy" id="29497"/>
    <lineage>
        <taxon>Bacteria</taxon>
        <taxon>Pseudomonadati</taxon>
        <taxon>Pseudomonadota</taxon>
        <taxon>Gammaproteobacteria</taxon>
        <taxon>Vibrionales</taxon>
        <taxon>Vibrionaceae</taxon>
        <taxon>Vibrio</taxon>
    </lineage>
</organism>
<name>A0A0H3ZS13_VIBSP</name>
<reference evidence="1" key="1">
    <citation type="journal article" date="2015" name="MBio">
        <title>Eco-Evolutionary Dynamics of Episomes among Ecologically Cohesive Bacterial Populations.</title>
        <authorList>
            <person name="Xue H."/>
            <person name="Cordero O.X."/>
            <person name="Camas F.M."/>
            <person name="Trimble W."/>
            <person name="Meyer F."/>
            <person name="Guglielmini J."/>
            <person name="Rocha E.P."/>
            <person name="Polz M.F."/>
        </authorList>
    </citation>
    <scope>NUCLEOTIDE SEQUENCE</scope>
    <source>
        <strain evidence="1">FF_1</strain>
    </source>
</reference>
<proteinExistence type="predicted"/>
<protein>
    <submittedName>
        <fullName evidence="1">Tiorf34 protein</fullName>
    </submittedName>
</protein>
<dbReference type="AlphaFoldDB" id="A0A0H3ZS13"/>
<accession>A0A0H3ZS13</accession>
<dbReference type="EMBL" id="KP795638">
    <property type="protein sequence ID" value="AKN39168.1"/>
    <property type="molecule type" value="Genomic_DNA"/>
</dbReference>
<evidence type="ECO:0000313" key="1">
    <source>
        <dbReference type="EMBL" id="AKN39168.1"/>
    </source>
</evidence>
<sequence length="308" mass="35693">MPHTISYQEIIDDLITEERLKSYEVTFNTQNDIELLGAYLWNAHVCSALYPLLSATEVALRNAIDSALSSSDLGYFWWRKNKLHFKSFKPEQPNKKPPFEVEAIRANFSKAASQVKQDKKKRYNIHNPTPKHQEIIAKTEFSTWEFILSKEFMGPGLIWPTHLGSVFKGDWNTTKTKELLSNTKDLVKTVREFRNRVSHHEPVWKKYGVATENDAIEHLHEKIDKILQLLALVSPEKKRLLEKNKIVDRAYRACSLGELRRFQHNIATHNVKSISKLCRLVQNAQQANSVEKIQVYKMGKVSFLIHPS</sequence>
<dbReference type="InterPro" id="IPR011664">
    <property type="entry name" value="Abi_system_AbiD/AbiF-like"/>
</dbReference>
<dbReference type="Pfam" id="PF07751">
    <property type="entry name" value="Abi_2"/>
    <property type="match status" value="1"/>
</dbReference>
<dbReference type="RefSeq" id="WP_371712996.1">
    <property type="nucleotide sequence ID" value="NZ_JBGONW010000067.1"/>
</dbReference>